<keyword evidence="4" id="KW-0488">Methylation</keyword>
<dbReference type="InterPro" id="IPR012902">
    <property type="entry name" value="N_methyl_site"/>
</dbReference>
<evidence type="ECO:0000256" key="6">
    <source>
        <dbReference type="ARBA" id="ARBA00022692"/>
    </source>
</evidence>
<dbReference type="Gene3D" id="3.55.40.10">
    <property type="entry name" value="minor pseudopilin epsh domain"/>
    <property type="match status" value="1"/>
</dbReference>
<accession>A0AA37TDX6</accession>
<organism evidence="12 13">
    <name type="scientific">Marinibactrum halimedae</name>
    <dbReference type="NCBI Taxonomy" id="1444977"/>
    <lineage>
        <taxon>Bacteria</taxon>
        <taxon>Pseudomonadati</taxon>
        <taxon>Pseudomonadota</taxon>
        <taxon>Gammaproteobacteria</taxon>
        <taxon>Cellvibrionales</taxon>
        <taxon>Cellvibrionaceae</taxon>
        <taxon>Marinibactrum</taxon>
    </lineage>
</organism>
<dbReference type="Proteomes" id="UP001156870">
    <property type="component" value="Unassembled WGS sequence"/>
</dbReference>
<keyword evidence="8" id="KW-0472">Membrane</keyword>
<dbReference type="GO" id="GO:0005886">
    <property type="term" value="C:plasma membrane"/>
    <property type="evidence" value="ECO:0007669"/>
    <property type="project" value="UniProtKB-SubCell"/>
</dbReference>
<evidence type="ECO:0000313" key="13">
    <source>
        <dbReference type="Proteomes" id="UP001156870"/>
    </source>
</evidence>
<evidence type="ECO:0000256" key="4">
    <source>
        <dbReference type="ARBA" id="ARBA00022481"/>
    </source>
</evidence>
<name>A0AA37TDX6_9GAMM</name>
<keyword evidence="7" id="KW-1133">Transmembrane helix</keyword>
<keyword evidence="5" id="KW-0997">Cell inner membrane</keyword>
<dbReference type="InterPro" id="IPR045584">
    <property type="entry name" value="Pilin-like"/>
</dbReference>
<evidence type="ECO:0000256" key="3">
    <source>
        <dbReference type="ARBA" id="ARBA00022475"/>
    </source>
</evidence>
<dbReference type="Pfam" id="PF12019">
    <property type="entry name" value="GspH"/>
    <property type="match status" value="1"/>
</dbReference>
<keyword evidence="13" id="KW-1185">Reference proteome</keyword>
<keyword evidence="6" id="KW-0812">Transmembrane</keyword>
<dbReference type="RefSeq" id="WP_232594101.1">
    <property type="nucleotide sequence ID" value="NZ_BSPD01000102.1"/>
</dbReference>
<comment type="subcellular location">
    <subcellularLocation>
        <location evidence="1">Cell inner membrane</location>
        <topology evidence="1">Single-pass membrane protein</topology>
    </subcellularLocation>
</comment>
<evidence type="ECO:0000313" key="12">
    <source>
        <dbReference type="EMBL" id="GLS28165.1"/>
    </source>
</evidence>
<dbReference type="InterPro" id="IPR022346">
    <property type="entry name" value="T2SS_GspH"/>
</dbReference>
<comment type="caution">
    <text evidence="12">The sequence shown here is derived from an EMBL/GenBank/DDBJ whole genome shotgun (WGS) entry which is preliminary data.</text>
</comment>
<dbReference type="GO" id="GO:0015627">
    <property type="term" value="C:type II protein secretion system complex"/>
    <property type="evidence" value="ECO:0007669"/>
    <property type="project" value="InterPro"/>
</dbReference>
<evidence type="ECO:0000256" key="10">
    <source>
        <dbReference type="ARBA" id="ARBA00030775"/>
    </source>
</evidence>
<dbReference type="GO" id="GO:0015628">
    <property type="term" value="P:protein secretion by the type II secretion system"/>
    <property type="evidence" value="ECO:0007669"/>
    <property type="project" value="InterPro"/>
</dbReference>
<dbReference type="NCBIfam" id="TIGR02532">
    <property type="entry name" value="IV_pilin_GFxxxE"/>
    <property type="match status" value="1"/>
</dbReference>
<evidence type="ECO:0000256" key="9">
    <source>
        <dbReference type="ARBA" id="ARBA00025772"/>
    </source>
</evidence>
<dbReference type="AlphaFoldDB" id="A0AA37TDX6"/>
<sequence>MRQKFVGFTLLELLVTLTIVAILAAIAAPSFSNLIANSRMNSAETRMVNAIQMARSEASARNQEVFVNAADGWGGRIIVAADTNADGEFDADDAIVKIFNPAEAGVTIATEPADRTQLSYLGTGRLNNPATSASEFVMCSEESAQGRRITLNAVGRLGVANEDCSGS</sequence>
<protein>
    <recommendedName>
        <fullName evidence="2">Type II secretion system protein H</fullName>
    </recommendedName>
    <alternativeName>
        <fullName evidence="10">General secretion pathway protein H</fullName>
    </alternativeName>
</protein>
<comment type="similarity">
    <text evidence="9">Belongs to the GSP H family.</text>
</comment>
<proteinExistence type="inferred from homology"/>
<dbReference type="Pfam" id="PF07963">
    <property type="entry name" value="N_methyl"/>
    <property type="match status" value="1"/>
</dbReference>
<feature type="domain" description="General secretion pathway GspH" evidence="11">
    <location>
        <begin position="46"/>
        <end position="155"/>
    </location>
</feature>
<gene>
    <name evidence="12" type="ORF">GCM10007877_38840</name>
</gene>
<keyword evidence="3" id="KW-1003">Cell membrane</keyword>
<dbReference type="EMBL" id="BSPD01000102">
    <property type="protein sequence ID" value="GLS28165.1"/>
    <property type="molecule type" value="Genomic_DNA"/>
</dbReference>
<reference evidence="12 13" key="1">
    <citation type="journal article" date="2014" name="Int. J. Syst. Evol. Microbiol.">
        <title>Complete genome sequence of Corynebacterium casei LMG S-19264T (=DSM 44701T), isolated from a smear-ripened cheese.</title>
        <authorList>
            <consortium name="US DOE Joint Genome Institute (JGI-PGF)"/>
            <person name="Walter F."/>
            <person name="Albersmeier A."/>
            <person name="Kalinowski J."/>
            <person name="Ruckert C."/>
        </authorList>
    </citation>
    <scope>NUCLEOTIDE SEQUENCE [LARGE SCALE GENOMIC DNA]</scope>
    <source>
        <strain evidence="12 13">NBRC 110095</strain>
    </source>
</reference>
<evidence type="ECO:0000256" key="7">
    <source>
        <dbReference type="ARBA" id="ARBA00022989"/>
    </source>
</evidence>
<evidence type="ECO:0000256" key="2">
    <source>
        <dbReference type="ARBA" id="ARBA00021549"/>
    </source>
</evidence>
<evidence type="ECO:0000259" key="11">
    <source>
        <dbReference type="Pfam" id="PF12019"/>
    </source>
</evidence>
<evidence type="ECO:0000256" key="1">
    <source>
        <dbReference type="ARBA" id="ARBA00004377"/>
    </source>
</evidence>
<evidence type="ECO:0000256" key="5">
    <source>
        <dbReference type="ARBA" id="ARBA00022519"/>
    </source>
</evidence>
<dbReference type="SUPFAM" id="SSF54523">
    <property type="entry name" value="Pili subunits"/>
    <property type="match status" value="1"/>
</dbReference>
<evidence type="ECO:0000256" key="8">
    <source>
        <dbReference type="ARBA" id="ARBA00023136"/>
    </source>
</evidence>